<accession>A0A7I7XJA2</accession>
<evidence type="ECO:0000313" key="3">
    <source>
        <dbReference type="EMBL" id="BBZ29287.1"/>
    </source>
</evidence>
<evidence type="ECO:0000313" key="4">
    <source>
        <dbReference type="Proteomes" id="UP000466517"/>
    </source>
</evidence>
<dbReference type="EMBL" id="AP022610">
    <property type="protein sequence ID" value="BBZ29287.1"/>
    <property type="molecule type" value="Genomic_DNA"/>
</dbReference>
<protein>
    <submittedName>
        <fullName evidence="3">Uncharacterized protein</fullName>
    </submittedName>
</protein>
<feature type="region of interest" description="Disordered" evidence="1">
    <location>
        <begin position="1"/>
        <end position="20"/>
    </location>
</feature>
<keyword evidence="2" id="KW-0812">Transmembrane</keyword>
<organism evidence="3 4">
    <name type="scientific">Mycolicibacterium madagascariense</name>
    <dbReference type="NCBI Taxonomy" id="212765"/>
    <lineage>
        <taxon>Bacteria</taxon>
        <taxon>Bacillati</taxon>
        <taxon>Actinomycetota</taxon>
        <taxon>Actinomycetes</taxon>
        <taxon>Mycobacteriales</taxon>
        <taxon>Mycobacteriaceae</taxon>
        <taxon>Mycolicibacterium</taxon>
    </lineage>
</organism>
<gene>
    <name evidence="3" type="ORF">MMAD_35820</name>
</gene>
<feature type="compositionally biased region" description="Low complexity" evidence="1">
    <location>
        <begin position="49"/>
        <end position="65"/>
    </location>
</feature>
<keyword evidence="2" id="KW-1133">Transmembrane helix</keyword>
<reference evidence="3 4" key="1">
    <citation type="journal article" date="2019" name="Emerg. Microbes Infect.">
        <title>Comprehensive subspecies identification of 175 nontuberculous mycobacteria species based on 7547 genomic profiles.</title>
        <authorList>
            <person name="Matsumoto Y."/>
            <person name="Kinjo T."/>
            <person name="Motooka D."/>
            <person name="Nabeya D."/>
            <person name="Jung N."/>
            <person name="Uechi K."/>
            <person name="Horii T."/>
            <person name="Iida T."/>
            <person name="Fujita J."/>
            <person name="Nakamura S."/>
        </authorList>
    </citation>
    <scope>NUCLEOTIDE SEQUENCE [LARGE SCALE GENOMIC DNA]</scope>
    <source>
        <strain evidence="3 4">JCM 13574</strain>
    </source>
</reference>
<dbReference type="KEGG" id="mmag:MMAD_35820"/>
<dbReference type="Proteomes" id="UP000466517">
    <property type="component" value="Chromosome"/>
</dbReference>
<feature type="region of interest" description="Disordered" evidence="1">
    <location>
        <begin position="48"/>
        <end position="67"/>
    </location>
</feature>
<evidence type="ECO:0000256" key="2">
    <source>
        <dbReference type="SAM" id="Phobius"/>
    </source>
</evidence>
<evidence type="ECO:0000256" key="1">
    <source>
        <dbReference type="SAM" id="MobiDB-lite"/>
    </source>
</evidence>
<proteinExistence type="predicted"/>
<sequence length="89" mass="9203">MDTAPPGDGPTPKSPDRSGPSLLLLPLALLVGAVVGLSTLGEHQEAVRPATTAHAHSAAHSPGAAEPWHAYGMQPAVNYLRVLAHHLHL</sequence>
<keyword evidence="4" id="KW-1185">Reference proteome</keyword>
<dbReference type="RefSeq" id="WP_163739714.1">
    <property type="nucleotide sequence ID" value="NZ_AP022610.1"/>
</dbReference>
<dbReference type="AlphaFoldDB" id="A0A7I7XJA2"/>
<name>A0A7I7XJA2_9MYCO</name>
<feature type="transmembrane region" description="Helical" evidence="2">
    <location>
        <begin position="20"/>
        <end position="40"/>
    </location>
</feature>
<keyword evidence="2" id="KW-0472">Membrane</keyword>